<evidence type="ECO:0000313" key="7">
    <source>
        <dbReference type="EMBL" id="NWK56430.1"/>
    </source>
</evidence>
<name>A0A851GNM4_9BACT</name>
<evidence type="ECO:0000256" key="2">
    <source>
        <dbReference type="ARBA" id="ARBA00022692"/>
    </source>
</evidence>
<feature type="region of interest" description="Disordered" evidence="5">
    <location>
        <begin position="1"/>
        <end position="21"/>
    </location>
</feature>
<comment type="subcellular location">
    <subcellularLocation>
        <location evidence="1">Membrane</location>
        <topology evidence="1">Single-pass membrane protein</topology>
    </subcellularLocation>
</comment>
<accession>A0A851GNM4</accession>
<comment type="caution">
    <text evidence="7">The sequence shown here is derived from an EMBL/GenBank/DDBJ whole genome shotgun (WGS) entry which is preliminary data.</text>
</comment>
<evidence type="ECO:0000256" key="3">
    <source>
        <dbReference type="ARBA" id="ARBA00022989"/>
    </source>
</evidence>
<keyword evidence="4" id="KW-0472">Membrane</keyword>
<feature type="domain" description="Translocation and assembly module TamB C-terminal" evidence="6">
    <location>
        <begin position="876"/>
        <end position="1192"/>
    </location>
</feature>
<feature type="compositionally biased region" description="Basic residues" evidence="5">
    <location>
        <begin position="7"/>
        <end position="21"/>
    </location>
</feature>
<protein>
    <submittedName>
        <fullName evidence="7">Translocation/assembly module TamB domain-containing protein</fullName>
    </submittedName>
</protein>
<keyword evidence="8" id="KW-1185">Reference proteome</keyword>
<dbReference type="AlphaFoldDB" id="A0A851GNM4"/>
<dbReference type="GO" id="GO:0009306">
    <property type="term" value="P:protein secretion"/>
    <property type="evidence" value="ECO:0007669"/>
    <property type="project" value="InterPro"/>
</dbReference>
<dbReference type="Proteomes" id="UP000557872">
    <property type="component" value="Unassembled WGS sequence"/>
</dbReference>
<reference evidence="7 8" key="1">
    <citation type="submission" date="2020-07" db="EMBL/GenBank/DDBJ databases">
        <title>Roseicoccus Jingziensis gen. nov., sp. nov., isolated from coastal seawater.</title>
        <authorList>
            <person name="Feng X."/>
        </authorList>
    </citation>
    <scope>NUCLEOTIDE SEQUENCE [LARGE SCALE GENOMIC DNA]</scope>
    <source>
        <strain evidence="7 8">N1E253</strain>
    </source>
</reference>
<keyword evidence="2" id="KW-0812">Transmembrane</keyword>
<organism evidence="7 8">
    <name type="scientific">Oceaniferula marina</name>
    <dbReference type="NCBI Taxonomy" id="2748318"/>
    <lineage>
        <taxon>Bacteria</taxon>
        <taxon>Pseudomonadati</taxon>
        <taxon>Verrucomicrobiota</taxon>
        <taxon>Verrucomicrobiia</taxon>
        <taxon>Verrucomicrobiales</taxon>
        <taxon>Verrucomicrobiaceae</taxon>
        <taxon>Oceaniferula</taxon>
    </lineage>
</organism>
<feature type="region of interest" description="Disordered" evidence="5">
    <location>
        <begin position="138"/>
        <end position="158"/>
    </location>
</feature>
<evidence type="ECO:0000256" key="5">
    <source>
        <dbReference type="SAM" id="MobiDB-lite"/>
    </source>
</evidence>
<evidence type="ECO:0000259" key="6">
    <source>
        <dbReference type="Pfam" id="PF04357"/>
    </source>
</evidence>
<proteinExistence type="predicted"/>
<dbReference type="PANTHER" id="PTHR36985:SF1">
    <property type="entry name" value="TRANSLOCATION AND ASSEMBLY MODULE SUBUNIT TAMB"/>
    <property type="match status" value="1"/>
</dbReference>
<dbReference type="EMBL" id="JACBAZ010000004">
    <property type="protein sequence ID" value="NWK56430.1"/>
    <property type="molecule type" value="Genomic_DNA"/>
</dbReference>
<dbReference type="GO" id="GO:0097347">
    <property type="term" value="C:TAM protein secretion complex"/>
    <property type="evidence" value="ECO:0007669"/>
    <property type="project" value="TreeGrafter"/>
</dbReference>
<evidence type="ECO:0000256" key="4">
    <source>
        <dbReference type="ARBA" id="ARBA00023136"/>
    </source>
</evidence>
<dbReference type="Pfam" id="PF04357">
    <property type="entry name" value="TamB"/>
    <property type="match status" value="1"/>
</dbReference>
<dbReference type="RefSeq" id="WP_178933207.1">
    <property type="nucleotide sequence ID" value="NZ_JACBAZ010000004.1"/>
</dbReference>
<gene>
    <name evidence="7" type="ORF">HW115_12475</name>
</gene>
<sequence>MPDSPSKKNKAKHKAKKAQRRPRRWPKVLLFLLLLLTLFIGVAQGPLLRSYLEKEIQQQLRTAGIEGSFRVEGSLFSGIELRDVRLTSKGIIRELNVASLTVDYRLTEAIRGNYDKVLTGIRGDRIEIWIDLAATADSSTTTPSTDETTTASSSDPATPINLETIRSYVLPVECFINRSAVRISRGPDLIWQAQDVALTHRTGDEIFHLNLGEFTDMDYRILSHKEVSLTWSKRKLELQNFPIRQDTMLDQVISSWNDEWHPYIPQFLQADITWEGGLFRVNLDKLEAVRISLNKGAIHLDKLAQWIETSDDVAGDITSLDLSIKDIMAPPNQFESRLRIEAEHLQWQKKMIRNFASDISTKEGSATINASTRIDREQASQLTATVNISPPMEETNEPAAAWLNCWHNSSAKVELQIPEPEHIAASITGWFEDQSSLQAPPGGWPTGAITLQGNATVKDQELEQAKASLLYHAPAWSDIQADQILMHASWNPETQRAEGSLNIPNLMGSHIQASANYSLDDEHYDGKLSIQSLDLSKFRSTLERFNQSVPRAGLIQINWSGEGKVSDLDSYQGTITADIEGLEIEAEGQPATDIQLNGQYAPGMQIELSKLLVTRDKLKIKTAANWKNETLQLTTLELHDQDALLVQGSAQLPLAREWSGIEAFLRQPGKLELQLKIDEMPLAEIYEQLPQNSEPLVKGKLSVDFTLGGTLLTPSIQLSTKAKRLQLIGNDKIPVTDINLEISTKEDAIHLDGSAVPDGHKALELAGNMPFHPKQWIDDPESLGNEAINLSLDTRSIDLSAFTSMLPHISEINGTFSSIVKLTGTIAAPEVQGDARLQISRVNSTRESIPNLRDIDIRLNYDQNKLIIAPSSCLVAGGKYNLSGNVDFQEFSNPVFDITLQADKALLWRDDAIIARSDASLKLNGPLEKANLSGDIGIVQSLFYKDVQIIPIGSGANRGASQRSKAELPAFVQPDKKKGDRLNIPEPFNAWTLNLTAKTKEDFLIRGNIAKGNIKGNLVVTGTLGNPQPKGELVLKDAQASLPFSRLHVKEGKVFLTPKHGFDPQLSLKATSRIGSYDVEINLYGLASNPKTLMTSRPPLPESEIILLLATGSTSEQLSDGASATGKAYQLLVDSVIRSSPGRFKKIMNTLAELNEKVDINIGASDPFTGRKYNSARVDITDRWHVVASIDLDNNTRGMVVYAIQFK</sequence>
<keyword evidence="3" id="KW-1133">Transmembrane helix</keyword>
<dbReference type="GO" id="GO:0005886">
    <property type="term" value="C:plasma membrane"/>
    <property type="evidence" value="ECO:0007669"/>
    <property type="project" value="InterPro"/>
</dbReference>
<evidence type="ECO:0000256" key="1">
    <source>
        <dbReference type="ARBA" id="ARBA00004167"/>
    </source>
</evidence>
<dbReference type="PANTHER" id="PTHR36985">
    <property type="entry name" value="TRANSLOCATION AND ASSEMBLY MODULE SUBUNIT TAMB"/>
    <property type="match status" value="1"/>
</dbReference>
<evidence type="ECO:0000313" key="8">
    <source>
        <dbReference type="Proteomes" id="UP000557872"/>
    </source>
</evidence>
<dbReference type="InterPro" id="IPR007452">
    <property type="entry name" value="TamB_C"/>
</dbReference>